<name>A0AAV3YD40_9GAST</name>
<dbReference type="EMBL" id="BLXT01000825">
    <property type="protein sequence ID" value="GFN80352.1"/>
    <property type="molecule type" value="Genomic_DNA"/>
</dbReference>
<organism evidence="1 2">
    <name type="scientific">Plakobranchus ocellatus</name>
    <dbReference type="NCBI Taxonomy" id="259542"/>
    <lineage>
        <taxon>Eukaryota</taxon>
        <taxon>Metazoa</taxon>
        <taxon>Spiralia</taxon>
        <taxon>Lophotrochozoa</taxon>
        <taxon>Mollusca</taxon>
        <taxon>Gastropoda</taxon>
        <taxon>Heterobranchia</taxon>
        <taxon>Euthyneura</taxon>
        <taxon>Panpulmonata</taxon>
        <taxon>Sacoglossa</taxon>
        <taxon>Placobranchoidea</taxon>
        <taxon>Plakobranchidae</taxon>
        <taxon>Plakobranchus</taxon>
    </lineage>
</organism>
<proteinExistence type="predicted"/>
<protein>
    <submittedName>
        <fullName evidence="1">Uncharacterized protein</fullName>
    </submittedName>
</protein>
<keyword evidence="2" id="KW-1185">Reference proteome</keyword>
<gene>
    <name evidence="1" type="ORF">PoB_000685800</name>
</gene>
<evidence type="ECO:0000313" key="1">
    <source>
        <dbReference type="EMBL" id="GFN80352.1"/>
    </source>
</evidence>
<dbReference type="Proteomes" id="UP000735302">
    <property type="component" value="Unassembled WGS sequence"/>
</dbReference>
<dbReference type="AlphaFoldDB" id="A0AAV3YD40"/>
<evidence type="ECO:0000313" key="2">
    <source>
        <dbReference type="Proteomes" id="UP000735302"/>
    </source>
</evidence>
<comment type="caution">
    <text evidence="1">The sequence shown here is derived from an EMBL/GenBank/DDBJ whole genome shotgun (WGS) entry which is preliminary data.</text>
</comment>
<sequence length="101" mass="11791">MYLMNFENEKQLSFYYYMMLLNREVSFSKTCDHQVLYSATVIEKPDSRPVPHLASSHEEVDTLLILHAIYSDHNIVALDTDIIIHSTDTFYWCVSSDGRIL</sequence>
<accession>A0AAV3YD40</accession>
<reference evidence="1 2" key="1">
    <citation type="journal article" date="2021" name="Elife">
        <title>Chloroplast acquisition without the gene transfer in kleptoplastic sea slugs, Plakobranchus ocellatus.</title>
        <authorList>
            <person name="Maeda T."/>
            <person name="Takahashi S."/>
            <person name="Yoshida T."/>
            <person name="Shimamura S."/>
            <person name="Takaki Y."/>
            <person name="Nagai Y."/>
            <person name="Toyoda A."/>
            <person name="Suzuki Y."/>
            <person name="Arimoto A."/>
            <person name="Ishii H."/>
            <person name="Satoh N."/>
            <person name="Nishiyama T."/>
            <person name="Hasebe M."/>
            <person name="Maruyama T."/>
            <person name="Minagawa J."/>
            <person name="Obokata J."/>
            <person name="Shigenobu S."/>
        </authorList>
    </citation>
    <scope>NUCLEOTIDE SEQUENCE [LARGE SCALE GENOMIC DNA]</scope>
</reference>